<evidence type="ECO:0000256" key="4">
    <source>
        <dbReference type="ARBA" id="ARBA00022840"/>
    </source>
</evidence>
<dbReference type="PANTHER" id="PTHR22594">
    <property type="entry name" value="ASPARTYL/LYSYL-TRNA SYNTHETASE"/>
    <property type="match status" value="1"/>
</dbReference>
<evidence type="ECO:0000313" key="8">
    <source>
        <dbReference type="EMBL" id="KAL1412069.1"/>
    </source>
</evidence>
<comment type="similarity">
    <text evidence="1">Belongs to the class-II aminoacyl-tRNA synthetase family. Type 1 subfamily.</text>
</comment>
<evidence type="ECO:0000256" key="3">
    <source>
        <dbReference type="ARBA" id="ARBA00022741"/>
    </source>
</evidence>
<protein>
    <submittedName>
        <fullName evidence="8">Aspartate--tRNA ligase msd1</fullName>
        <ecNumber evidence="8">6.1.1.12</ecNumber>
    </submittedName>
</protein>
<dbReference type="RefSeq" id="XP_069212013.1">
    <property type="nucleotide sequence ID" value="XM_069351627.1"/>
</dbReference>
<evidence type="ECO:0000256" key="1">
    <source>
        <dbReference type="ARBA" id="ARBA00006303"/>
    </source>
</evidence>
<dbReference type="Pfam" id="PF00152">
    <property type="entry name" value="tRNA-synt_2"/>
    <property type="match status" value="2"/>
</dbReference>
<dbReference type="GeneID" id="95984109"/>
<keyword evidence="4" id="KW-0067">ATP-binding</keyword>
<keyword evidence="3" id="KW-0547">Nucleotide-binding</keyword>
<dbReference type="InterPro" id="IPR012340">
    <property type="entry name" value="NA-bd_OB-fold"/>
</dbReference>
<evidence type="ECO:0000256" key="2">
    <source>
        <dbReference type="ARBA" id="ARBA00022598"/>
    </source>
</evidence>
<keyword evidence="5" id="KW-0648">Protein biosynthesis</keyword>
<keyword evidence="9" id="KW-1185">Reference proteome</keyword>
<evidence type="ECO:0000256" key="6">
    <source>
        <dbReference type="ARBA" id="ARBA00023146"/>
    </source>
</evidence>
<keyword evidence="2 8" id="KW-0436">Ligase</keyword>
<dbReference type="InterPro" id="IPR045864">
    <property type="entry name" value="aa-tRNA-synth_II/BPL/LPL"/>
</dbReference>
<dbReference type="GO" id="GO:0004815">
    <property type="term" value="F:aspartate-tRNA ligase activity"/>
    <property type="evidence" value="ECO:0007669"/>
    <property type="project" value="UniProtKB-EC"/>
</dbReference>
<organism evidence="8 9">
    <name type="scientific">Vanrija albida</name>
    <dbReference type="NCBI Taxonomy" id="181172"/>
    <lineage>
        <taxon>Eukaryota</taxon>
        <taxon>Fungi</taxon>
        <taxon>Dikarya</taxon>
        <taxon>Basidiomycota</taxon>
        <taxon>Agaricomycotina</taxon>
        <taxon>Tremellomycetes</taxon>
        <taxon>Trichosporonales</taxon>
        <taxon>Trichosporonaceae</taxon>
        <taxon>Vanrija</taxon>
    </lineage>
</organism>
<dbReference type="InterPro" id="IPR006195">
    <property type="entry name" value="aa-tRNA-synth_II"/>
</dbReference>
<gene>
    <name evidence="8" type="primary">MSD1</name>
    <name evidence="8" type="ORF">Q8F55_003066</name>
</gene>
<dbReference type="EMBL" id="JBBXJM010000002">
    <property type="protein sequence ID" value="KAL1412069.1"/>
    <property type="molecule type" value="Genomic_DNA"/>
</dbReference>
<dbReference type="Gene3D" id="2.40.50.140">
    <property type="entry name" value="Nucleic acid-binding proteins"/>
    <property type="match status" value="1"/>
</dbReference>
<accession>A0ABR3QBH5</accession>
<dbReference type="PROSITE" id="PS50862">
    <property type="entry name" value="AA_TRNA_LIGASE_II"/>
    <property type="match status" value="1"/>
</dbReference>
<dbReference type="PANTHER" id="PTHR22594:SF5">
    <property type="entry name" value="ASPARTATE--TRNA LIGASE, MITOCHONDRIAL"/>
    <property type="match status" value="1"/>
</dbReference>
<reference evidence="8 9" key="1">
    <citation type="submission" date="2023-08" db="EMBL/GenBank/DDBJ databases">
        <title>Annotated Genome Sequence of Vanrija albida AlHP1.</title>
        <authorList>
            <person name="Herzog R."/>
        </authorList>
    </citation>
    <scope>NUCLEOTIDE SEQUENCE [LARGE SCALE GENOMIC DNA]</scope>
    <source>
        <strain evidence="8 9">AlHP1</strain>
    </source>
</reference>
<keyword evidence="6" id="KW-0030">Aminoacyl-tRNA synthetase</keyword>
<dbReference type="Gene3D" id="3.30.930.10">
    <property type="entry name" value="Bira Bifunctional Protein, Domain 2"/>
    <property type="match status" value="1"/>
</dbReference>
<dbReference type="SUPFAM" id="SSF50249">
    <property type="entry name" value="Nucleic acid-binding proteins"/>
    <property type="match status" value="1"/>
</dbReference>
<comment type="caution">
    <text evidence="8">The sequence shown here is derived from an EMBL/GenBank/DDBJ whole genome shotgun (WGS) entry which is preliminary data.</text>
</comment>
<evidence type="ECO:0000259" key="7">
    <source>
        <dbReference type="PROSITE" id="PS50862"/>
    </source>
</evidence>
<feature type="domain" description="Aminoacyl-transfer RNA synthetases class-II family profile" evidence="7">
    <location>
        <begin position="196"/>
        <end position="642"/>
    </location>
</feature>
<dbReference type="Pfam" id="PF01336">
    <property type="entry name" value="tRNA_anti-codon"/>
    <property type="match status" value="1"/>
</dbReference>
<name>A0ABR3QBH5_9TREE</name>
<dbReference type="PRINTS" id="PR01042">
    <property type="entry name" value="TRNASYNTHASP"/>
</dbReference>
<dbReference type="InterPro" id="IPR004364">
    <property type="entry name" value="Aa-tRNA-synt_II"/>
</dbReference>
<dbReference type="HAMAP" id="MF_00044">
    <property type="entry name" value="Asp_tRNA_synth_type1"/>
    <property type="match status" value="1"/>
</dbReference>
<dbReference type="Gene3D" id="3.30.1360.30">
    <property type="entry name" value="GAD-like domain"/>
    <property type="match status" value="1"/>
</dbReference>
<sequence>MTRGPALLRALRAVRTPRAPRTLAPTARSLSSSAACATKPLAYAPGALRAHHGPRERATHDIADLGPGNVGQRVTLAGWLHSAKRIGEGLYFFGLRSPLGLVQLVVRDPALGAQLESWPLDSVVQVDGSVIARKAKAKTASKATDEVEVEVASALLVNPAAAQLPFYPNRPPLANDDLRAQHRYLDLRRQELADNLRTRSRVAHIVRNYLHDQGFTEVETPILLNSSPEGAREFLVPSRVGAGAQPSFYALPQSPQQPKQLLVASGAVPKYFQIAKCFRDEDGRKDRQPEFTQIDIEMAFVDGAPQPTGPDAMRSTWAIGGGQVRDVVEGLVKKIWRDVKGEELEGWFRVVPYDVAMDVYGSDKPDTRYEMYTLPIGYYPTLSDESLDKILVDERPSTIEWMITPAAIASGLDIPSFAETSQQIDYVRITPENQFSWAEDSVLTRPYGFAFDPTLPGGAQPGDVVWLSQRPKIAEGGWTPLGRLRTQIADAAVAKGLLALPANPHFLWVTQFPLFTKADEDKAALSRGRWAATHHPFTAPVADDLPLLEKGDVAAVKGQHYDLVLNGQEIGGGSVRIHDAALQEHVFRDVLELDDDEVSRFGHLLQALRSGAPPHAGIALGFDRLVAILCDAKSIRDVIAFPKTGTTGADPVFRSPSPAAPSVLLEYGLKPAAEAKPTDAEKHDAFVAEEKKAKADTPDIAMGELLM</sequence>
<evidence type="ECO:0000256" key="5">
    <source>
        <dbReference type="ARBA" id="ARBA00022917"/>
    </source>
</evidence>
<dbReference type="InterPro" id="IPR004115">
    <property type="entry name" value="GAD-like_sf"/>
</dbReference>
<dbReference type="InterPro" id="IPR004524">
    <property type="entry name" value="Asp-tRNA-ligase_1"/>
</dbReference>
<dbReference type="Proteomes" id="UP001565368">
    <property type="component" value="Unassembled WGS sequence"/>
</dbReference>
<dbReference type="EC" id="6.1.1.12" evidence="8"/>
<evidence type="ECO:0000313" key="9">
    <source>
        <dbReference type="Proteomes" id="UP001565368"/>
    </source>
</evidence>
<dbReference type="SUPFAM" id="SSF55681">
    <property type="entry name" value="Class II aaRS and biotin synthetases"/>
    <property type="match status" value="1"/>
</dbReference>
<dbReference type="InterPro" id="IPR002312">
    <property type="entry name" value="Asp/Asn-tRNA-synth_IIb"/>
</dbReference>
<proteinExistence type="inferred from homology"/>
<dbReference type="NCBIfam" id="NF001750">
    <property type="entry name" value="PRK00476.1"/>
    <property type="match status" value="1"/>
</dbReference>
<dbReference type="InterPro" id="IPR004365">
    <property type="entry name" value="NA-bd_OB_tRNA"/>
</dbReference>